<sequence>MEKEQQRLRNNNNNNNKKNRIETTTTTTKKAAGQDGSSLASDKGSHRQSQTQENCSEDSGGVREVNGDGDGDRKANYRQAKRLLFHSALVCVATLQFCTPLFLLPQCWRSA</sequence>
<name>A0A2N5TVR7_9BASI</name>
<evidence type="ECO:0000313" key="3">
    <source>
        <dbReference type="EMBL" id="PLW29587.1"/>
    </source>
</evidence>
<keyword evidence="2" id="KW-0472">Membrane</keyword>
<evidence type="ECO:0000313" key="4">
    <source>
        <dbReference type="Proteomes" id="UP000235388"/>
    </source>
</evidence>
<protein>
    <submittedName>
        <fullName evidence="3">Uncharacterized protein</fullName>
    </submittedName>
</protein>
<reference evidence="3 4" key="1">
    <citation type="submission" date="2017-11" db="EMBL/GenBank/DDBJ databases">
        <title>De novo assembly and phasing of dikaryotic genomes from two isolates of Puccinia coronata f. sp. avenae, the causal agent of oat crown rust.</title>
        <authorList>
            <person name="Miller M.E."/>
            <person name="Zhang Y."/>
            <person name="Omidvar V."/>
            <person name="Sperschneider J."/>
            <person name="Schwessinger B."/>
            <person name="Raley C."/>
            <person name="Palmer J.M."/>
            <person name="Garnica D."/>
            <person name="Upadhyaya N."/>
            <person name="Rathjen J."/>
            <person name="Taylor J.M."/>
            <person name="Park R.F."/>
            <person name="Dodds P.N."/>
            <person name="Hirsch C.D."/>
            <person name="Kianian S.F."/>
            <person name="Figueroa M."/>
        </authorList>
    </citation>
    <scope>NUCLEOTIDE SEQUENCE [LARGE SCALE GENOMIC DNA]</scope>
    <source>
        <strain evidence="3">12NC29</strain>
    </source>
</reference>
<evidence type="ECO:0000256" key="1">
    <source>
        <dbReference type="SAM" id="MobiDB-lite"/>
    </source>
</evidence>
<comment type="caution">
    <text evidence="3">The sequence shown here is derived from an EMBL/GenBank/DDBJ whole genome shotgun (WGS) entry which is preliminary data.</text>
</comment>
<feature type="region of interest" description="Disordered" evidence="1">
    <location>
        <begin position="1"/>
        <end position="74"/>
    </location>
</feature>
<proteinExistence type="predicted"/>
<dbReference type="Proteomes" id="UP000235388">
    <property type="component" value="Unassembled WGS sequence"/>
</dbReference>
<dbReference type="AlphaFoldDB" id="A0A2N5TVR7"/>
<feature type="transmembrane region" description="Helical" evidence="2">
    <location>
        <begin position="83"/>
        <end position="104"/>
    </location>
</feature>
<organism evidence="3 4">
    <name type="scientific">Puccinia coronata f. sp. avenae</name>
    <dbReference type="NCBI Taxonomy" id="200324"/>
    <lineage>
        <taxon>Eukaryota</taxon>
        <taxon>Fungi</taxon>
        <taxon>Dikarya</taxon>
        <taxon>Basidiomycota</taxon>
        <taxon>Pucciniomycotina</taxon>
        <taxon>Pucciniomycetes</taxon>
        <taxon>Pucciniales</taxon>
        <taxon>Pucciniaceae</taxon>
        <taxon>Puccinia</taxon>
    </lineage>
</organism>
<feature type="compositionally biased region" description="Low complexity" evidence="1">
    <location>
        <begin position="10"/>
        <end position="30"/>
    </location>
</feature>
<keyword evidence="2" id="KW-1133">Transmembrane helix</keyword>
<keyword evidence="2" id="KW-0812">Transmembrane</keyword>
<accession>A0A2N5TVR7</accession>
<gene>
    <name evidence="3" type="ORF">PCANC_18871</name>
</gene>
<dbReference type="EMBL" id="PGCJ01000405">
    <property type="protein sequence ID" value="PLW29587.1"/>
    <property type="molecule type" value="Genomic_DNA"/>
</dbReference>
<keyword evidence="4" id="KW-1185">Reference proteome</keyword>
<evidence type="ECO:0000256" key="2">
    <source>
        <dbReference type="SAM" id="Phobius"/>
    </source>
</evidence>